<dbReference type="InterPro" id="IPR036513">
    <property type="entry name" value="STAS_dom_sf"/>
</dbReference>
<accession>A0A4R6UJ85</accession>
<dbReference type="Proteomes" id="UP000295375">
    <property type="component" value="Unassembled WGS sequence"/>
</dbReference>
<dbReference type="CDD" id="cd07043">
    <property type="entry name" value="STAS_anti-anti-sigma_factors"/>
    <property type="match status" value="1"/>
</dbReference>
<protein>
    <submittedName>
        <fullName evidence="2">Phospholipid transport system transporter-binding protein</fullName>
    </submittedName>
</protein>
<reference evidence="2 3" key="1">
    <citation type="submission" date="2019-03" db="EMBL/GenBank/DDBJ databases">
        <title>Genomic Encyclopedia of Type Strains, Phase IV (KMG-IV): sequencing the most valuable type-strain genomes for metagenomic binning, comparative biology and taxonomic classification.</title>
        <authorList>
            <person name="Goeker M."/>
        </authorList>
    </citation>
    <scope>NUCLEOTIDE SEQUENCE [LARGE SCALE GENOMIC DNA]</scope>
    <source>
        <strain evidence="2 3">DSM 103792</strain>
    </source>
</reference>
<dbReference type="PANTHER" id="PTHR35849">
    <property type="entry name" value="BLR2341 PROTEIN"/>
    <property type="match status" value="1"/>
</dbReference>
<evidence type="ECO:0000259" key="1">
    <source>
        <dbReference type="PROSITE" id="PS50801"/>
    </source>
</evidence>
<dbReference type="RefSeq" id="WP_133591814.1">
    <property type="nucleotide sequence ID" value="NZ_CP037953.1"/>
</dbReference>
<dbReference type="PANTHER" id="PTHR35849:SF1">
    <property type="entry name" value="INTERMEMBRANE PHOSPHOLIPID TRANSPORT SYSTEM BINDING PROTEIN MLAB"/>
    <property type="match status" value="1"/>
</dbReference>
<dbReference type="Pfam" id="PF13466">
    <property type="entry name" value="STAS_2"/>
    <property type="match status" value="1"/>
</dbReference>
<dbReference type="EMBL" id="SNYM01000013">
    <property type="protein sequence ID" value="TDQ46552.1"/>
    <property type="molecule type" value="Genomic_DNA"/>
</dbReference>
<dbReference type="SUPFAM" id="SSF52091">
    <property type="entry name" value="SpoIIaa-like"/>
    <property type="match status" value="1"/>
</dbReference>
<evidence type="ECO:0000313" key="3">
    <source>
        <dbReference type="Proteomes" id="UP000295375"/>
    </source>
</evidence>
<evidence type="ECO:0000313" key="2">
    <source>
        <dbReference type="EMBL" id="TDQ46552.1"/>
    </source>
</evidence>
<dbReference type="OrthoDB" id="9796076at2"/>
<gene>
    <name evidence="2" type="ORF">EV696_11393</name>
</gene>
<dbReference type="InterPro" id="IPR052746">
    <property type="entry name" value="MlaB_ABC_Transporter"/>
</dbReference>
<sequence>MTLTPEEDGLLKLDGELGFATVEAIWEALLEQEQKQVKLDLSKVHRIDSAGVATLVAFMAHAKEQGIEVKMTGASSQLLSMARVSGVDTMLPLSWK</sequence>
<dbReference type="InterPro" id="IPR058548">
    <property type="entry name" value="MlaB-like_STAS"/>
</dbReference>
<comment type="caution">
    <text evidence="2">The sequence shown here is derived from an EMBL/GenBank/DDBJ whole genome shotgun (WGS) entry which is preliminary data.</text>
</comment>
<keyword evidence="3" id="KW-1185">Reference proteome</keyword>
<dbReference type="PROSITE" id="PS50801">
    <property type="entry name" value="STAS"/>
    <property type="match status" value="1"/>
</dbReference>
<dbReference type="Gene3D" id="3.30.750.24">
    <property type="entry name" value="STAS domain"/>
    <property type="match status" value="1"/>
</dbReference>
<name>A0A4R6UJ85_9GAMM</name>
<proteinExistence type="predicted"/>
<feature type="domain" description="STAS" evidence="1">
    <location>
        <begin position="10"/>
        <end position="96"/>
    </location>
</feature>
<dbReference type="InterPro" id="IPR002645">
    <property type="entry name" value="STAS_dom"/>
</dbReference>
<organism evidence="2 3">
    <name type="scientific">Permianibacter aggregans</name>
    <dbReference type="NCBI Taxonomy" id="1510150"/>
    <lineage>
        <taxon>Bacteria</taxon>
        <taxon>Pseudomonadati</taxon>
        <taxon>Pseudomonadota</taxon>
        <taxon>Gammaproteobacteria</taxon>
        <taxon>Pseudomonadales</taxon>
        <taxon>Pseudomonadaceae</taxon>
        <taxon>Permianibacter</taxon>
    </lineage>
</organism>
<dbReference type="AlphaFoldDB" id="A0A4R6UJ85"/>